<dbReference type="AlphaFoldDB" id="A0A1F7UNF2"/>
<reference evidence="1 2" key="1">
    <citation type="journal article" date="2016" name="Nat. Commun.">
        <title>Thousands of microbial genomes shed light on interconnected biogeochemical processes in an aquifer system.</title>
        <authorList>
            <person name="Anantharaman K."/>
            <person name="Brown C.T."/>
            <person name="Hug L.A."/>
            <person name="Sharon I."/>
            <person name="Castelle C.J."/>
            <person name="Probst A.J."/>
            <person name="Thomas B.C."/>
            <person name="Singh A."/>
            <person name="Wilkins M.J."/>
            <person name="Karaoz U."/>
            <person name="Brodie E.L."/>
            <person name="Williams K.H."/>
            <person name="Hubbard S.S."/>
            <person name="Banfield J.F."/>
        </authorList>
    </citation>
    <scope>NUCLEOTIDE SEQUENCE [LARGE SCALE GENOMIC DNA]</scope>
</reference>
<evidence type="ECO:0000313" key="1">
    <source>
        <dbReference type="EMBL" id="OGL79765.1"/>
    </source>
</evidence>
<dbReference type="STRING" id="1802399.A3E39_01915"/>
<evidence type="ECO:0000313" key="2">
    <source>
        <dbReference type="Proteomes" id="UP000176603"/>
    </source>
</evidence>
<proteinExistence type="predicted"/>
<dbReference type="EMBL" id="MGEH01000002">
    <property type="protein sequence ID" value="OGL79765.1"/>
    <property type="molecule type" value="Genomic_DNA"/>
</dbReference>
<sequence>MATPLKATVQTVDGDSVTIKLEDGQTFRIPATACEGTPKSGLEVRVIAAVLGSEDAGRQSMAQHILNQLLGSKHA</sequence>
<name>A0A1F7UNF2_9BACT</name>
<comment type="caution">
    <text evidence="1">The sequence shown here is derived from an EMBL/GenBank/DDBJ whole genome shotgun (WGS) entry which is preliminary data.</text>
</comment>
<accession>A0A1F7UNF2</accession>
<protein>
    <submittedName>
        <fullName evidence="1">Uncharacterized protein</fullName>
    </submittedName>
</protein>
<gene>
    <name evidence="1" type="ORF">A3E39_01915</name>
</gene>
<dbReference type="Proteomes" id="UP000176603">
    <property type="component" value="Unassembled WGS sequence"/>
</dbReference>
<organism evidence="1 2">
    <name type="scientific">Candidatus Uhrbacteria bacterium RIFCSPHIGHO2_12_FULL_60_25</name>
    <dbReference type="NCBI Taxonomy" id="1802399"/>
    <lineage>
        <taxon>Bacteria</taxon>
        <taxon>Candidatus Uhriibacteriota</taxon>
    </lineage>
</organism>